<keyword evidence="5" id="KW-0648">Protein biosynthesis</keyword>
<protein>
    <recommendedName>
        <fullName evidence="6">Translation initiation factor eIF2B subunit delta</fullName>
    </recommendedName>
    <alternativeName>
        <fullName evidence="7">eIF2B GDP-GTP exchange factor subunit delta</fullName>
    </alternativeName>
</protein>
<evidence type="ECO:0000313" key="12">
    <source>
        <dbReference type="EMBL" id="KAJ6438395.1"/>
    </source>
</evidence>
<evidence type="ECO:0000256" key="2">
    <source>
        <dbReference type="ARBA" id="ARBA00007251"/>
    </source>
</evidence>
<evidence type="ECO:0000256" key="6">
    <source>
        <dbReference type="ARBA" id="ARBA00044147"/>
    </source>
</evidence>
<name>A0AB34FHI3_9HYPO</name>
<keyword evidence="4 12" id="KW-0396">Initiation factor</keyword>
<evidence type="ECO:0000256" key="9">
    <source>
        <dbReference type="RuleBase" id="RU003814"/>
    </source>
</evidence>
<dbReference type="Proteomes" id="UP001163105">
    <property type="component" value="Unassembled WGS sequence"/>
</dbReference>
<accession>A0AB34FHI3</accession>
<feature type="compositionally biased region" description="Low complexity" evidence="10">
    <location>
        <begin position="560"/>
        <end position="584"/>
    </location>
</feature>
<dbReference type="Gene3D" id="1.20.58.340">
    <property type="entry name" value="Magnesium transport protein CorA, transmembrane region"/>
    <property type="match status" value="1"/>
</dbReference>
<dbReference type="AlphaFoldDB" id="A0AB34FHI3"/>
<evidence type="ECO:0000256" key="8">
    <source>
        <dbReference type="ARBA" id="ARBA00046432"/>
    </source>
</evidence>
<comment type="subcellular location">
    <subcellularLocation>
        <location evidence="1">Cytoplasm</location>
        <location evidence="1">Cytosol</location>
    </subcellularLocation>
</comment>
<keyword evidence="11" id="KW-0472">Membrane</keyword>
<dbReference type="EMBL" id="JAQHRD010000008">
    <property type="protein sequence ID" value="KAJ6438395.1"/>
    <property type="molecule type" value="Genomic_DNA"/>
</dbReference>
<dbReference type="GO" id="GO:0005829">
    <property type="term" value="C:cytosol"/>
    <property type="evidence" value="ECO:0007669"/>
    <property type="project" value="UniProtKB-SubCell"/>
</dbReference>
<dbReference type="InterPro" id="IPR000649">
    <property type="entry name" value="IF-2B-related"/>
</dbReference>
<dbReference type="Gene3D" id="3.40.50.10470">
    <property type="entry name" value="Translation initiation factor eif-2b, domain 2"/>
    <property type="match status" value="1"/>
</dbReference>
<evidence type="ECO:0000256" key="5">
    <source>
        <dbReference type="ARBA" id="ARBA00022917"/>
    </source>
</evidence>
<feature type="transmembrane region" description="Helical" evidence="11">
    <location>
        <begin position="451"/>
        <end position="474"/>
    </location>
</feature>
<reference evidence="12" key="1">
    <citation type="submission" date="2023-01" db="EMBL/GenBank/DDBJ databases">
        <title>The growth and conidiation of Purpureocillium lavendulum are regulated by nitrogen source and histone H3K14 acetylation.</title>
        <authorList>
            <person name="Tang P."/>
            <person name="Han J."/>
            <person name="Zhang C."/>
            <person name="Tang P."/>
            <person name="Qi F."/>
            <person name="Zhang K."/>
            <person name="Liang L."/>
        </authorList>
    </citation>
    <scope>NUCLEOTIDE SEQUENCE</scope>
    <source>
        <strain evidence="12">YMF1.00683</strain>
    </source>
</reference>
<comment type="caution">
    <text evidence="12">The sequence shown here is derived from an EMBL/GenBank/DDBJ whole genome shotgun (WGS) entry which is preliminary data.</text>
</comment>
<dbReference type="InterPro" id="IPR037171">
    <property type="entry name" value="NagB/RpiA_transferase-like"/>
</dbReference>
<keyword evidence="3" id="KW-0963">Cytoplasm</keyword>
<comment type="subunit">
    <text evidence="8">Component of the translation initiation factor 2B (eIF2B) complex which is a heterodecamer of two sets of five different subunits: alpha, beta, gamma, delta and epsilon. Subunits alpha, beta and delta comprise a regulatory subcomplex and subunits epsilon and gamma comprise a catalytic subcomplex. Within the complex, the hexameric regulatory complex resides at the center, with the two heterodimeric catalytic subcomplexes bound on opposite sides.</text>
</comment>
<dbReference type="SUPFAM" id="SSF100950">
    <property type="entry name" value="NagB/RpiA/CoA transferase-like"/>
    <property type="match status" value="1"/>
</dbReference>
<evidence type="ECO:0000256" key="10">
    <source>
        <dbReference type="SAM" id="MobiDB-lite"/>
    </source>
</evidence>
<gene>
    <name evidence="12" type="primary">EIF2B4</name>
    <name evidence="12" type="ORF">O9K51_08987</name>
</gene>
<dbReference type="Pfam" id="PF01008">
    <property type="entry name" value="IF-2B"/>
    <property type="match status" value="1"/>
</dbReference>
<evidence type="ECO:0000256" key="7">
    <source>
        <dbReference type="ARBA" id="ARBA00044356"/>
    </source>
</evidence>
<evidence type="ECO:0000256" key="11">
    <source>
        <dbReference type="SAM" id="Phobius"/>
    </source>
</evidence>
<evidence type="ECO:0000313" key="13">
    <source>
        <dbReference type="Proteomes" id="UP001163105"/>
    </source>
</evidence>
<keyword evidence="11" id="KW-1133">Transmembrane helix</keyword>
<keyword evidence="11" id="KW-0812">Transmembrane</keyword>
<organism evidence="12 13">
    <name type="scientific">Purpureocillium lavendulum</name>
    <dbReference type="NCBI Taxonomy" id="1247861"/>
    <lineage>
        <taxon>Eukaryota</taxon>
        <taxon>Fungi</taxon>
        <taxon>Dikarya</taxon>
        <taxon>Ascomycota</taxon>
        <taxon>Pezizomycotina</taxon>
        <taxon>Sordariomycetes</taxon>
        <taxon>Hypocreomycetidae</taxon>
        <taxon>Hypocreales</taxon>
        <taxon>Ophiocordycipitaceae</taxon>
        <taxon>Purpureocillium</taxon>
    </lineage>
</organism>
<evidence type="ECO:0000256" key="3">
    <source>
        <dbReference type="ARBA" id="ARBA00022490"/>
    </source>
</evidence>
<feature type="compositionally biased region" description="Low complexity" evidence="10">
    <location>
        <begin position="609"/>
        <end position="625"/>
    </location>
</feature>
<dbReference type="GO" id="GO:0003743">
    <property type="term" value="F:translation initiation factor activity"/>
    <property type="evidence" value="ECO:0007669"/>
    <property type="project" value="UniProtKB-KW"/>
</dbReference>
<sequence>MGAASSPTSSSDAGAARGFLSKSECARFPNIHEFLSGNGAPCDGKSKARGVKFCEGQEAEYYDLDVTSLEPANALPDHGDTDARTAELVIVEKADAALMQLILKKRVSDEDRLSFLKCLDDYLEDQPSFNFSNVQRQLSPMPSVLSKQRHVAFKFVTAREFDRPFRLGYREVQAAGKAAGAWRIGRTWGPMNPVQRKETEGFDSQFCPIAVTRTQAAVWFNGGSGEPWSFGVVLLDEPPLMAGLPGRLRPSYHLVGGELHLDYRSSSELLLQCMLHNGNLQGNGIPPPLVAAQDLYRVVGFEWSLLLSYLTRDLNSIEWALQNGRGDYENSTDDLKAHMQTLFLSRRRMPWYRGLLRDQSISCQPKGRVFWSTTGNVSPGESSESTSIASGEIVDDFRQLEYLMSQIHDRLDASMAHITSQTTLLEAQRAHEQNGMTLQQNEFTFAQNKTLLVLALVGTFFLPISATAAVFSMAGSWAPGESSFPLFWAISIPLSLVLVTCFMMFQYWGTIRRRRRVRGFGGNGDGDDLARTGVAHLMANESGPPPAAGSAAGEKKEQKQPPAKNQPKDQPAAAAATQGGAPPAGDKKLSNAELKKKAKEEKAARRAAAKTTQPAPAASASSADAKGGKGKGKQQDGHPVAHHRAASRSALPPPAIKDNKPKIPDIFSHLPMAKRISITQADKDVHPAVLALGQRMAAFVISDSTTRTEATLLACKRVIIDYSTPHGATLSRHFTSHVLNPQIDYLAACRPMCYSMGNAIRWLKLQISKIDIDMPDSDAKKLLCESIDNYIRERITLADVVIVKTAADMVADGDVVITYAHHWLVERALIQAKRDGKDFKVILIDDAFERVGLAHAERLIAAGIPLIYATDFGALRYNLKQATLVLTGAEAMFSNGAMYARCGTSDLALGASDFGLRVVALCETINFTERVPIDSLTYNEIDPENCTDESFRLMFDTTEAKYITVVVSELGNMPAKSVPAILRKLEEL</sequence>
<feature type="transmembrane region" description="Helical" evidence="11">
    <location>
        <begin position="486"/>
        <end position="508"/>
    </location>
</feature>
<evidence type="ECO:0000256" key="1">
    <source>
        <dbReference type="ARBA" id="ARBA00004514"/>
    </source>
</evidence>
<keyword evidence="13" id="KW-1185">Reference proteome</keyword>
<proteinExistence type="inferred from homology"/>
<dbReference type="InterPro" id="IPR042529">
    <property type="entry name" value="IF_2B-like_C"/>
</dbReference>
<feature type="compositionally biased region" description="Basic and acidic residues" evidence="10">
    <location>
        <begin position="585"/>
        <end position="604"/>
    </location>
</feature>
<comment type="similarity">
    <text evidence="2 9">Belongs to the eIF-2B alpha/beta/delta subunits family.</text>
</comment>
<dbReference type="PANTHER" id="PTHR10233">
    <property type="entry name" value="TRANSLATION INITIATION FACTOR EIF-2B"/>
    <property type="match status" value="1"/>
</dbReference>
<dbReference type="PANTHER" id="PTHR10233:SF14">
    <property type="entry name" value="TRANSLATION INITIATION FACTOR EIF-2B SUBUNIT DELTA"/>
    <property type="match status" value="1"/>
</dbReference>
<evidence type="ECO:0000256" key="4">
    <source>
        <dbReference type="ARBA" id="ARBA00022540"/>
    </source>
</evidence>
<feature type="region of interest" description="Disordered" evidence="10">
    <location>
        <begin position="538"/>
        <end position="662"/>
    </location>
</feature>